<proteinExistence type="predicted"/>
<dbReference type="RefSeq" id="WP_216881997.1">
    <property type="nucleotide sequence ID" value="NZ_AP025565.1"/>
</dbReference>
<reference evidence="2" key="1">
    <citation type="journal article" date="2022" name="Clin. Infect. Dis.">
        <title>Association between Clostridium innocuum and antibiotic-associated diarrhea in adults and children: A cross-sectional study and comparative genomics analysis.</title>
        <authorList>
            <person name="Cherny K.E."/>
            <person name="Muscat E.B."/>
            <person name="Balaji A."/>
            <person name="Mukherjee J."/>
            <person name="Ozer E.A."/>
            <person name="Angarone M.P."/>
            <person name="Hauser A.R."/>
            <person name="Sichel J.S."/>
            <person name="Amponsah E."/>
            <person name="Kociolek L.K."/>
        </authorList>
    </citation>
    <scope>NUCLEOTIDE SEQUENCE</scope>
    <source>
        <strain evidence="2">NU1-AC-029v</strain>
    </source>
</reference>
<comment type="caution">
    <text evidence="2">The sequence shown here is derived from an EMBL/GenBank/DDBJ whole genome shotgun (WGS) entry which is preliminary data.</text>
</comment>
<dbReference type="PROSITE" id="PS51750">
    <property type="entry name" value="BRO_N"/>
    <property type="match status" value="1"/>
</dbReference>
<organism evidence="2 3">
    <name type="scientific">Clostridium innocuum</name>
    <dbReference type="NCBI Taxonomy" id="1522"/>
    <lineage>
        <taxon>Bacteria</taxon>
        <taxon>Bacillati</taxon>
        <taxon>Bacillota</taxon>
        <taxon>Clostridia</taxon>
        <taxon>Eubacteriales</taxon>
        <taxon>Clostridiaceae</taxon>
        <taxon>Clostridium</taxon>
    </lineage>
</organism>
<accession>A0AAP2USB8</accession>
<dbReference type="Proteomes" id="UP001203972">
    <property type="component" value="Unassembled WGS sequence"/>
</dbReference>
<dbReference type="Pfam" id="PF02498">
    <property type="entry name" value="Bro-N"/>
    <property type="match status" value="1"/>
</dbReference>
<dbReference type="EMBL" id="JAKTMA010000073">
    <property type="protein sequence ID" value="MCR0235491.1"/>
    <property type="molecule type" value="Genomic_DNA"/>
</dbReference>
<dbReference type="AlphaFoldDB" id="A0AAP2USB8"/>
<sequence length="191" mass="22216">MRFVEKDGEWWAVLKDVCDALELKTWKVKQRLEKDLLLKYTLETNGGVQEMLIINEFGIYDTVFQSRKKEAVEFRYWVYEAIKSMRFAIGLEGFQVFRMLDKEHQKEAMAKLNCNLRNPVRVDFIKANTIANKAVSNKHGYSKMLKKGTMSPQMLVDREPILEDTVELISVNEKFGLGISVSKAVYQKYSS</sequence>
<name>A0AAP2USB8_CLOIN</name>
<gene>
    <name evidence="2" type="ORF">MKC95_22265</name>
</gene>
<evidence type="ECO:0000313" key="3">
    <source>
        <dbReference type="Proteomes" id="UP001203972"/>
    </source>
</evidence>
<protein>
    <submittedName>
        <fullName evidence="2">Phage repressor protein</fullName>
    </submittedName>
</protein>
<dbReference type="SMART" id="SM01040">
    <property type="entry name" value="Bro-N"/>
    <property type="match status" value="1"/>
</dbReference>
<dbReference type="InterPro" id="IPR003497">
    <property type="entry name" value="BRO_N_domain"/>
</dbReference>
<feature type="domain" description="Bro-N" evidence="1">
    <location>
        <begin position="1"/>
        <end position="89"/>
    </location>
</feature>
<evidence type="ECO:0000313" key="2">
    <source>
        <dbReference type="EMBL" id="MCR0235491.1"/>
    </source>
</evidence>
<evidence type="ECO:0000259" key="1">
    <source>
        <dbReference type="PROSITE" id="PS51750"/>
    </source>
</evidence>